<dbReference type="SUPFAM" id="SSF88946">
    <property type="entry name" value="Sigma2 domain of RNA polymerase sigma factors"/>
    <property type="match status" value="1"/>
</dbReference>
<evidence type="ECO:0000313" key="8">
    <source>
        <dbReference type="EMBL" id="ERK50759.1"/>
    </source>
</evidence>
<dbReference type="SUPFAM" id="SSF88659">
    <property type="entry name" value="Sigma3 and sigma4 domains of RNA polymerase sigma factors"/>
    <property type="match status" value="1"/>
</dbReference>
<dbReference type="eggNOG" id="COG1595">
    <property type="taxonomic scope" value="Bacteria"/>
</dbReference>
<comment type="similarity">
    <text evidence="1">Belongs to the sigma-70 factor family. ECF subfamily.</text>
</comment>
<dbReference type="Proteomes" id="UP000016608">
    <property type="component" value="Unassembled WGS sequence"/>
</dbReference>
<dbReference type="InterPro" id="IPR007627">
    <property type="entry name" value="RNA_pol_sigma70_r2"/>
</dbReference>
<keyword evidence="3" id="KW-0731">Sigma factor</keyword>
<dbReference type="GO" id="GO:0003677">
    <property type="term" value="F:DNA binding"/>
    <property type="evidence" value="ECO:0007669"/>
    <property type="project" value="UniProtKB-KW"/>
</dbReference>
<name>U2Q407_EUBRA</name>
<dbReference type="HOGENOM" id="CLU_047691_3_4_9"/>
<dbReference type="InterPro" id="IPR013249">
    <property type="entry name" value="RNA_pol_sigma70_r4_t2"/>
</dbReference>
<reference evidence="8 9" key="1">
    <citation type="submission" date="2013-06" db="EMBL/GenBank/DDBJ databases">
        <authorList>
            <person name="Weinstock G."/>
            <person name="Sodergren E."/>
            <person name="Lobos E.A."/>
            <person name="Fulton L."/>
            <person name="Fulton R."/>
            <person name="Courtney L."/>
            <person name="Fronick C."/>
            <person name="O'Laughlin M."/>
            <person name="Godfrey J."/>
            <person name="Wilson R.M."/>
            <person name="Miner T."/>
            <person name="Farmer C."/>
            <person name="Delehaunty K."/>
            <person name="Cordes M."/>
            <person name="Minx P."/>
            <person name="Tomlinson C."/>
            <person name="Chen J."/>
            <person name="Wollam A."/>
            <person name="Pepin K.H."/>
            <person name="Bhonagiri V."/>
            <person name="Zhang X."/>
            <person name="Warren W."/>
            <person name="Mitreva M."/>
            <person name="Mardis E.R."/>
            <person name="Wilson R.K."/>
        </authorList>
    </citation>
    <scope>NUCLEOTIDE SEQUENCE [LARGE SCALE GENOMIC DNA]</scope>
    <source>
        <strain evidence="8 9">ATCC 29099</strain>
    </source>
</reference>
<proteinExistence type="inferred from homology"/>
<evidence type="ECO:0000256" key="3">
    <source>
        <dbReference type="ARBA" id="ARBA00023082"/>
    </source>
</evidence>
<evidence type="ECO:0000256" key="2">
    <source>
        <dbReference type="ARBA" id="ARBA00023015"/>
    </source>
</evidence>
<accession>U2Q407</accession>
<sequence>MSFLTNKITLNGKEGKTQVQDMDAVYRQHAQTVFKYLMLLTHDADLAEELTQETFYQAVRSIDRFDESCKITTWLCAIAKNQYFSYMKKHVRMQAGSDVDRMVADAGITEAAMSAEQEVMQQVGQMELLKKLHVFPEPGREVLYLRMFGNLSFREIGEVMGKTENWARVTFFRARTNLRKELEKDEK</sequence>
<dbReference type="GO" id="GO:0016987">
    <property type="term" value="F:sigma factor activity"/>
    <property type="evidence" value="ECO:0007669"/>
    <property type="project" value="UniProtKB-KW"/>
</dbReference>
<evidence type="ECO:0000256" key="4">
    <source>
        <dbReference type="ARBA" id="ARBA00023125"/>
    </source>
</evidence>
<evidence type="ECO:0000256" key="5">
    <source>
        <dbReference type="ARBA" id="ARBA00023163"/>
    </source>
</evidence>
<dbReference type="PATRIC" id="fig|1256908.3.peg.530"/>
<dbReference type="PANTHER" id="PTHR43133:SF52">
    <property type="entry name" value="ECF RNA POLYMERASE SIGMA FACTOR SIGL"/>
    <property type="match status" value="1"/>
</dbReference>
<keyword evidence="5" id="KW-0804">Transcription</keyword>
<comment type="caution">
    <text evidence="8">The sequence shown here is derived from an EMBL/GenBank/DDBJ whole genome shotgun (WGS) entry which is preliminary data.</text>
</comment>
<keyword evidence="4" id="KW-0238">DNA-binding</keyword>
<dbReference type="InterPro" id="IPR014284">
    <property type="entry name" value="RNA_pol_sigma-70_dom"/>
</dbReference>
<evidence type="ECO:0000256" key="1">
    <source>
        <dbReference type="ARBA" id="ARBA00010641"/>
    </source>
</evidence>
<dbReference type="Pfam" id="PF08281">
    <property type="entry name" value="Sigma70_r4_2"/>
    <property type="match status" value="1"/>
</dbReference>
<organism evidence="8 9">
    <name type="scientific">Eubacterium ramulus ATCC 29099</name>
    <dbReference type="NCBI Taxonomy" id="1256908"/>
    <lineage>
        <taxon>Bacteria</taxon>
        <taxon>Bacillati</taxon>
        <taxon>Bacillota</taxon>
        <taxon>Clostridia</taxon>
        <taxon>Eubacteriales</taxon>
        <taxon>Eubacteriaceae</taxon>
        <taxon>Eubacterium</taxon>
    </lineage>
</organism>
<dbReference type="InterPro" id="IPR013325">
    <property type="entry name" value="RNA_pol_sigma_r2"/>
</dbReference>
<dbReference type="AlphaFoldDB" id="U2Q407"/>
<dbReference type="InterPro" id="IPR039425">
    <property type="entry name" value="RNA_pol_sigma-70-like"/>
</dbReference>
<gene>
    <name evidence="8" type="ORF">HMPREF0373_00580</name>
</gene>
<evidence type="ECO:0000259" key="7">
    <source>
        <dbReference type="Pfam" id="PF08281"/>
    </source>
</evidence>
<evidence type="ECO:0000313" key="9">
    <source>
        <dbReference type="Proteomes" id="UP000016608"/>
    </source>
</evidence>
<dbReference type="Pfam" id="PF04542">
    <property type="entry name" value="Sigma70_r2"/>
    <property type="match status" value="1"/>
</dbReference>
<feature type="domain" description="RNA polymerase sigma-70 region 2" evidence="6">
    <location>
        <begin position="26"/>
        <end position="92"/>
    </location>
</feature>
<dbReference type="PANTHER" id="PTHR43133">
    <property type="entry name" value="RNA POLYMERASE ECF-TYPE SIGMA FACTO"/>
    <property type="match status" value="1"/>
</dbReference>
<dbReference type="GO" id="GO:0006352">
    <property type="term" value="P:DNA-templated transcription initiation"/>
    <property type="evidence" value="ECO:0007669"/>
    <property type="project" value="InterPro"/>
</dbReference>
<protein>
    <submittedName>
        <fullName evidence="8">Sigma-70 region 2</fullName>
    </submittedName>
</protein>
<evidence type="ECO:0000259" key="6">
    <source>
        <dbReference type="Pfam" id="PF04542"/>
    </source>
</evidence>
<dbReference type="Gene3D" id="1.10.1740.10">
    <property type="match status" value="1"/>
</dbReference>
<dbReference type="Gene3D" id="1.10.10.10">
    <property type="entry name" value="Winged helix-like DNA-binding domain superfamily/Winged helix DNA-binding domain"/>
    <property type="match status" value="1"/>
</dbReference>
<keyword evidence="9" id="KW-1185">Reference proteome</keyword>
<feature type="domain" description="RNA polymerase sigma factor 70 region 4 type 2" evidence="7">
    <location>
        <begin position="136"/>
        <end position="178"/>
    </location>
</feature>
<dbReference type="InterPro" id="IPR036388">
    <property type="entry name" value="WH-like_DNA-bd_sf"/>
</dbReference>
<dbReference type="InterPro" id="IPR013324">
    <property type="entry name" value="RNA_pol_sigma_r3/r4-like"/>
</dbReference>
<dbReference type="NCBIfam" id="TIGR02937">
    <property type="entry name" value="sigma70-ECF"/>
    <property type="match status" value="1"/>
</dbReference>
<keyword evidence="2" id="KW-0805">Transcription regulation</keyword>
<dbReference type="EMBL" id="AWVJ01000042">
    <property type="protein sequence ID" value="ERK50759.1"/>
    <property type="molecule type" value="Genomic_DNA"/>
</dbReference>